<sequence>MTDRFTRTKEPYKLAMEENWEALRAYYESDERSFDQMLPMTLSKDTAFHMAVYSGRKSPLEELLDNTDFVHAYMICNAYGNTVLHEAAITGNLEAVKLLIDLRPEMLKLTNNEGETPLFKAAAYGEKEIVKYLVDLPYYRVVEDYFGMSSSDDTSSDLQGKHHMPDIHRTRLDGTSILHAAVQGEHFDTALELLKIDESLGSLEDGNGMTCLQMLSHMSSAFKSGCPMDIRDSIYYCLPTYKVDEGSRRASLTHFHRFIDHFIRWLSRGLGRIKKVRNDKTKHEYALKLAKKLIEKDMSWIQELNVAHDSSRYYRGAGEEEEEEEEKEENNGREKRRRDFESKVVKLLKNIALQFDPKSSQGRGEIQSQEEGEGQSPTSPQGPVVEMGEKKDSKAETPLLLATRHGISEIVKAILQIYPQAVEHCNFKGQNILHVAVKHRRKDIFDTVKKMGIPTFRLSRDIDADGYTILHHAATHDSRGNLRPVPALQLQAELQWFKRAGKRIPSHYVRHVDKRGWTAQKLFEKNHGDQLKQAQRWTKETSQSCSTVAVLVSTVVFAAAYTVPGGTDDKSGLPILLHKSFFLIFTVMDVISLACSLTSVVMFLSILTSPFEYSDFLHSLPRKLTIGFTLLFFSVTTTMFAFASTLVLTVKFGHGRRQWTMILIYVAAFFPVTVFALMQFPLYASFLAISFRKIKKSAAILSTLLNVRKPIRAAILGTSRNIRKVISRPFSRSTSTNWV</sequence>
<keyword evidence="3" id="KW-1133">Transmembrane helix</keyword>
<dbReference type="InterPro" id="IPR036770">
    <property type="entry name" value="Ankyrin_rpt-contain_sf"/>
</dbReference>
<evidence type="ECO:0000256" key="1">
    <source>
        <dbReference type="PROSITE-ProRule" id="PRU00023"/>
    </source>
</evidence>
<dbReference type="PANTHER" id="PTHR24177">
    <property type="entry name" value="CASKIN"/>
    <property type="match status" value="1"/>
</dbReference>
<dbReference type="PROSITE" id="PS50088">
    <property type="entry name" value="ANK_REPEAT"/>
    <property type="match status" value="2"/>
</dbReference>
<name>A0A1Q3B0D4_CEPFO</name>
<dbReference type="STRING" id="3775.A0A1Q3B0D4"/>
<dbReference type="PANTHER" id="PTHR24177:SF215">
    <property type="entry name" value="PGG DOMAIN-CONTAINING PROTEIN"/>
    <property type="match status" value="1"/>
</dbReference>
<evidence type="ECO:0000259" key="4">
    <source>
        <dbReference type="Pfam" id="PF13962"/>
    </source>
</evidence>
<dbReference type="Pfam" id="PF13962">
    <property type="entry name" value="PGG"/>
    <property type="match status" value="1"/>
</dbReference>
<feature type="transmembrane region" description="Helical" evidence="3">
    <location>
        <begin position="545"/>
        <end position="563"/>
    </location>
</feature>
<feature type="region of interest" description="Disordered" evidence="2">
    <location>
        <begin position="314"/>
        <end position="336"/>
    </location>
</feature>
<evidence type="ECO:0000256" key="3">
    <source>
        <dbReference type="SAM" id="Phobius"/>
    </source>
</evidence>
<reference evidence="6" key="1">
    <citation type="submission" date="2016-04" db="EMBL/GenBank/DDBJ databases">
        <title>Cephalotus genome sequencing.</title>
        <authorList>
            <person name="Fukushima K."/>
            <person name="Hasebe M."/>
            <person name="Fang X."/>
        </authorList>
    </citation>
    <scope>NUCLEOTIDE SEQUENCE [LARGE SCALE GENOMIC DNA]</scope>
    <source>
        <strain evidence="6">cv. St1</strain>
    </source>
</reference>
<dbReference type="Proteomes" id="UP000187406">
    <property type="component" value="Unassembled WGS sequence"/>
</dbReference>
<protein>
    <submittedName>
        <fullName evidence="5">Ank_4 domain-containing protein/PGG domain-containing protein</fullName>
    </submittedName>
</protein>
<feature type="transmembrane region" description="Helical" evidence="3">
    <location>
        <begin position="662"/>
        <end position="689"/>
    </location>
</feature>
<dbReference type="AlphaFoldDB" id="A0A1Q3B0D4"/>
<dbReference type="Gene3D" id="1.25.40.20">
    <property type="entry name" value="Ankyrin repeat-containing domain"/>
    <property type="match status" value="2"/>
</dbReference>
<dbReference type="PROSITE" id="PS50297">
    <property type="entry name" value="ANK_REP_REGION"/>
    <property type="match status" value="2"/>
</dbReference>
<keyword evidence="3" id="KW-0472">Membrane</keyword>
<dbReference type="Pfam" id="PF12796">
    <property type="entry name" value="Ank_2"/>
    <property type="match status" value="1"/>
</dbReference>
<gene>
    <name evidence="5" type="ORF">CFOL_v3_04770</name>
</gene>
<feature type="region of interest" description="Disordered" evidence="2">
    <location>
        <begin position="358"/>
        <end position="393"/>
    </location>
</feature>
<dbReference type="GO" id="GO:0016020">
    <property type="term" value="C:membrane"/>
    <property type="evidence" value="ECO:0007669"/>
    <property type="project" value="TreeGrafter"/>
</dbReference>
<evidence type="ECO:0000256" key="2">
    <source>
        <dbReference type="SAM" id="MobiDB-lite"/>
    </source>
</evidence>
<feature type="compositionally biased region" description="Acidic residues" evidence="2">
    <location>
        <begin position="319"/>
        <end position="328"/>
    </location>
</feature>
<organism evidence="5 6">
    <name type="scientific">Cephalotus follicularis</name>
    <name type="common">Albany pitcher plant</name>
    <dbReference type="NCBI Taxonomy" id="3775"/>
    <lineage>
        <taxon>Eukaryota</taxon>
        <taxon>Viridiplantae</taxon>
        <taxon>Streptophyta</taxon>
        <taxon>Embryophyta</taxon>
        <taxon>Tracheophyta</taxon>
        <taxon>Spermatophyta</taxon>
        <taxon>Magnoliopsida</taxon>
        <taxon>eudicotyledons</taxon>
        <taxon>Gunneridae</taxon>
        <taxon>Pentapetalae</taxon>
        <taxon>rosids</taxon>
        <taxon>fabids</taxon>
        <taxon>Oxalidales</taxon>
        <taxon>Cephalotaceae</taxon>
        <taxon>Cephalotus</taxon>
    </lineage>
</organism>
<proteinExistence type="predicted"/>
<feature type="transmembrane region" description="Helical" evidence="3">
    <location>
        <begin position="583"/>
        <end position="607"/>
    </location>
</feature>
<evidence type="ECO:0000313" key="5">
    <source>
        <dbReference type="EMBL" id="GAV61242.1"/>
    </source>
</evidence>
<feature type="domain" description="PGG" evidence="4">
    <location>
        <begin position="536"/>
        <end position="648"/>
    </location>
</feature>
<feature type="repeat" description="ANK" evidence="1">
    <location>
        <begin position="79"/>
        <end position="101"/>
    </location>
</feature>
<comment type="caution">
    <text evidence="5">The sequence shown here is derived from an EMBL/GenBank/DDBJ whole genome shotgun (WGS) entry which is preliminary data.</text>
</comment>
<feature type="repeat" description="ANK" evidence="1">
    <location>
        <begin position="113"/>
        <end position="135"/>
    </location>
</feature>
<dbReference type="SMART" id="SM00248">
    <property type="entry name" value="ANK"/>
    <property type="match status" value="7"/>
</dbReference>
<feature type="transmembrane region" description="Helical" evidence="3">
    <location>
        <begin position="628"/>
        <end position="650"/>
    </location>
</feature>
<accession>A0A1Q3B0D4</accession>
<dbReference type="InParanoid" id="A0A1Q3B0D4"/>
<dbReference type="InterPro" id="IPR026961">
    <property type="entry name" value="PGG_dom"/>
</dbReference>
<keyword evidence="6" id="KW-1185">Reference proteome</keyword>
<dbReference type="InterPro" id="IPR002110">
    <property type="entry name" value="Ankyrin_rpt"/>
</dbReference>
<dbReference type="SUPFAM" id="SSF48403">
    <property type="entry name" value="Ankyrin repeat"/>
    <property type="match status" value="1"/>
</dbReference>
<evidence type="ECO:0000313" key="6">
    <source>
        <dbReference type="Proteomes" id="UP000187406"/>
    </source>
</evidence>
<dbReference type="OrthoDB" id="1923662at2759"/>
<dbReference type="EMBL" id="BDDD01000190">
    <property type="protein sequence ID" value="GAV61242.1"/>
    <property type="molecule type" value="Genomic_DNA"/>
</dbReference>
<keyword evidence="1" id="KW-0040">ANK repeat</keyword>
<keyword evidence="3" id="KW-0812">Transmembrane</keyword>